<comment type="caution">
    <text evidence="1">The sequence shown here is derived from an EMBL/GenBank/DDBJ whole genome shotgun (WGS) entry which is preliminary data.</text>
</comment>
<accession>A0ABW6BKZ9</accession>
<sequence length="71" mass="8127">MLREEIFLRDAIGIGWRVKAKRAVEAVGCTLEQCIDVTLLDELYKFSKLFFGALLLLAFLRRYSGTKKEDG</sequence>
<gene>
    <name evidence="1" type="ORF">ACFS7Y_19110</name>
</gene>
<reference evidence="2" key="1">
    <citation type="journal article" date="2019" name="Int. J. Syst. Evol. Microbiol.">
        <title>The Global Catalogue of Microorganisms (GCM) 10K type strain sequencing project: providing services to taxonomists for standard genome sequencing and annotation.</title>
        <authorList>
            <consortium name="The Broad Institute Genomics Platform"/>
            <consortium name="The Broad Institute Genome Sequencing Center for Infectious Disease"/>
            <person name="Wu L."/>
            <person name="Ma J."/>
        </authorList>
    </citation>
    <scope>NUCLEOTIDE SEQUENCE [LARGE SCALE GENOMIC DNA]</scope>
    <source>
        <strain evidence="2">KCTC 22814</strain>
    </source>
</reference>
<dbReference type="RefSeq" id="WP_320182284.1">
    <property type="nucleotide sequence ID" value="NZ_CP138332.1"/>
</dbReference>
<dbReference type="EMBL" id="JBHUPB010000012">
    <property type="protein sequence ID" value="MFD2969512.1"/>
    <property type="molecule type" value="Genomic_DNA"/>
</dbReference>
<dbReference type="Proteomes" id="UP001597525">
    <property type="component" value="Unassembled WGS sequence"/>
</dbReference>
<proteinExistence type="predicted"/>
<evidence type="ECO:0000313" key="2">
    <source>
        <dbReference type="Proteomes" id="UP001597525"/>
    </source>
</evidence>
<organism evidence="1 2">
    <name type="scientific">Sphingobacterium bambusae</name>
    <dbReference type="NCBI Taxonomy" id="662858"/>
    <lineage>
        <taxon>Bacteria</taxon>
        <taxon>Pseudomonadati</taxon>
        <taxon>Bacteroidota</taxon>
        <taxon>Sphingobacteriia</taxon>
        <taxon>Sphingobacteriales</taxon>
        <taxon>Sphingobacteriaceae</taxon>
        <taxon>Sphingobacterium</taxon>
    </lineage>
</organism>
<keyword evidence="2" id="KW-1185">Reference proteome</keyword>
<name>A0ABW6BKZ9_9SPHI</name>
<evidence type="ECO:0000313" key="1">
    <source>
        <dbReference type="EMBL" id="MFD2969512.1"/>
    </source>
</evidence>
<protein>
    <submittedName>
        <fullName evidence="1">Uncharacterized protein</fullName>
    </submittedName>
</protein>